<feature type="domain" description="ABC transmembrane type-1" evidence="7">
    <location>
        <begin position="15"/>
        <end position="195"/>
    </location>
</feature>
<evidence type="ECO:0000313" key="8">
    <source>
        <dbReference type="EMBL" id="ABW25714.1"/>
    </source>
</evidence>
<protein>
    <submittedName>
        <fullName evidence="8">Binding-protein-dependent inner membrane transport system, putative</fullName>
    </submittedName>
</protein>
<organism evidence="8 9">
    <name type="scientific">Acaryochloris marina (strain MBIC 11017)</name>
    <dbReference type="NCBI Taxonomy" id="329726"/>
    <lineage>
        <taxon>Bacteria</taxon>
        <taxon>Bacillati</taxon>
        <taxon>Cyanobacteriota</taxon>
        <taxon>Cyanophyceae</taxon>
        <taxon>Acaryochloridales</taxon>
        <taxon>Acaryochloridaceae</taxon>
        <taxon>Acaryochloris</taxon>
    </lineage>
</organism>
<keyword evidence="9" id="KW-1185">Reference proteome</keyword>
<dbReference type="AlphaFoldDB" id="B0CE80"/>
<accession>B0CE80</accession>
<dbReference type="OrthoDB" id="9801163at2"/>
<evidence type="ECO:0000256" key="2">
    <source>
        <dbReference type="ARBA" id="ARBA00022448"/>
    </source>
</evidence>
<dbReference type="Proteomes" id="UP000000268">
    <property type="component" value="Chromosome"/>
</dbReference>
<feature type="transmembrane region" description="Helical" evidence="6">
    <location>
        <begin position="20"/>
        <end position="41"/>
    </location>
</feature>
<evidence type="ECO:0000256" key="6">
    <source>
        <dbReference type="RuleBase" id="RU363032"/>
    </source>
</evidence>
<dbReference type="PROSITE" id="PS50928">
    <property type="entry name" value="ABC_TM1"/>
    <property type="match status" value="1"/>
</dbReference>
<evidence type="ECO:0000256" key="3">
    <source>
        <dbReference type="ARBA" id="ARBA00022692"/>
    </source>
</evidence>
<dbReference type="Pfam" id="PF00528">
    <property type="entry name" value="BPD_transp_1"/>
    <property type="match status" value="1"/>
</dbReference>
<dbReference type="SUPFAM" id="SSF161098">
    <property type="entry name" value="MetI-like"/>
    <property type="match status" value="1"/>
</dbReference>
<evidence type="ECO:0000256" key="1">
    <source>
        <dbReference type="ARBA" id="ARBA00004141"/>
    </source>
</evidence>
<evidence type="ECO:0000256" key="5">
    <source>
        <dbReference type="ARBA" id="ARBA00023136"/>
    </source>
</evidence>
<feature type="transmembrane region" description="Helical" evidence="6">
    <location>
        <begin position="145"/>
        <end position="165"/>
    </location>
</feature>
<comment type="subcellular location">
    <subcellularLocation>
        <location evidence="6">Cell membrane</location>
        <topology evidence="6">Multi-pass membrane protein</topology>
    </subcellularLocation>
    <subcellularLocation>
        <location evidence="1">Membrane</location>
        <topology evidence="1">Multi-pass membrane protein</topology>
    </subcellularLocation>
</comment>
<dbReference type="InterPro" id="IPR051204">
    <property type="entry name" value="ABC_transp_perm/SBD"/>
</dbReference>
<dbReference type="KEGG" id="amr:AM1_0666"/>
<keyword evidence="4 6" id="KW-1133">Transmembrane helix</keyword>
<keyword evidence="5 6" id="KW-0472">Membrane</keyword>
<keyword evidence="2 6" id="KW-0813">Transport</keyword>
<dbReference type="GO" id="GO:0055085">
    <property type="term" value="P:transmembrane transport"/>
    <property type="evidence" value="ECO:0007669"/>
    <property type="project" value="InterPro"/>
</dbReference>
<proteinExistence type="inferred from homology"/>
<evidence type="ECO:0000256" key="4">
    <source>
        <dbReference type="ARBA" id="ARBA00022989"/>
    </source>
</evidence>
<dbReference type="GO" id="GO:0031460">
    <property type="term" value="P:glycine betaine transport"/>
    <property type="evidence" value="ECO:0007669"/>
    <property type="project" value="TreeGrafter"/>
</dbReference>
<dbReference type="InterPro" id="IPR000515">
    <property type="entry name" value="MetI-like"/>
</dbReference>
<dbReference type="Gene3D" id="1.10.3720.10">
    <property type="entry name" value="MetI-like"/>
    <property type="match status" value="1"/>
</dbReference>
<dbReference type="RefSeq" id="WP_012161307.1">
    <property type="nucleotide sequence ID" value="NC_009925.1"/>
</dbReference>
<evidence type="ECO:0000313" key="9">
    <source>
        <dbReference type="Proteomes" id="UP000000268"/>
    </source>
</evidence>
<reference evidence="8 9" key="1">
    <citation type="journal article" date="2008" name="Proc. Natl. Acad. Sci. U.S.A.">
        <title>Niche adaptation and genome expansion in the chlorophyll d-producing cyanobacterium Acaryochloris marina.</title>
        <authorList>
            <person name="Swingley W.D."/>
            <person name="Chen M."/>
            <person name="Cheung P.C."/>
            <person name="Conrad A.L."/>
            <person name="Dejesa L.C."/>
            <person name="Hao J."/>
            <person name="Honchak B.M."/>
            <person name="Karbach L.E."/>
            <person name="Kurdoglu A."/>
            <person name="Lahiri S."/>
            <person name="Mastrian S.D."/>
            <person name="Miyashita H."/>
            <person name="Page L."/>
            <person name="Ramakrishna P."/>
            <person name="Satoh S."/>
            <person name="Sattley W.M."/>
            <person name="Shimada Y."/>
            <person name="Taylor H.L."/>
            <person name="Tomo T."/>
            <person name="Tsuchiya T."/>
            <person name="Wang Z.T."/>
            <person name="Raymond J."/>
            <person name="Mimuro M."/>
            <person name="Blankenship R.E."/>
            <person name="Touchman J.W."/>
        </authorList>
    </citation>
    <scope>NUCLEOTIDE SEQUENCE [LARGE SCALE GENOMIC DNA]</scope>
    <source>
        <strain evidence="9">MBIC 11017</strain>
    </source>
</reference>
<comment type="similarity">
    <text evidence="6">Belongs to the binding-protein-dependent transport system permease family.</text>
</comment>
<evidence type="ECO:0000259" key="7">
    <source>
        <dbReference type="PROSITE" id="PS50928"/>
    </source>
</evidence>
<dbReference type="CDD" id="cd06261">
    <property type="entry name" value="TM_PBP2"/>
    <property type="match status" value="1"/>
</dbReference>
<dbReference type="GO" id="GO:0005886">
    <property type="term" value="C:plasma membrane"/>
    <property type="evidence" value="ECO:0007669"/>
    <property type="project" value="UniProtKB-SubCell"/>
</dbReference>
<dbReference type="EMBL" id="CP000828">
    <property type="protein sequence ID" value="ABW25714.1"/>
    <property type="molecule type" value="Genomic_DNA"/>
</dbReference>
<dbReference type="PANTHER" id="PTHR30177:SF30">
    <property type="entry name" value="GLYCINE BETAINE UPTAKE SYSTEM PERMEASE PROTEIN YEHY"/>
    <property type="match status" value="1"/>
</dbReference>
<dbReference type="PANTHER" id="PTHR30177">
    <property type="entry name" value="GLYCINE BETAINE/L-PROLINE TRANSPORT SYSTEM PERMEASE PROTEIN PROW"/>
    <property type="match status" value="1"/>
</dbReference>
<feature type="transmembrane region" description="Helical" evidence="6">
    <location>
        <begin position="53"/>
        <end position="74"/>
    </location>
</feature>
<feature type="transmembrane region" description="Helical" evidence="6">
    <location>
        <begin position="177"/>
        <end position="198"/>
    </location>
</feature>
<gene>
    <name evidence="8" type="ordered locus">AM1_0666</name>
</gene>
<dbReference type="eggNOG" id="COG1174">
    <property type="taxonomic scope" value="Bacteria"/>
</dbReference>
<dbReference type="HOGENOM" id="CLU_046113_7_2_3"/>
<keyword evidence="3 6" id="KW-0812">Transmembrane</keyword>
<sequence length="209" mass="22563">MSYILQNPDLVLELLLEHLQMTGIALAGAVIIAVPIAWIIYRWTWLQGPIMAVLGVIYTIPSLALMILLIPLLGLSSMTAIVAMTLYAQVILVRSILVGLQSIPQPILEAAQGMGMSAWQCWWQVQVPLMRPVFLAGVRLATTVMIALGTIAAKFGAGGLGVLLFEGIAQAGRYDKIWAGTIVVGLLAVISNGLLWLWEQQLQPKSPPA</sequence>
<dbReference type="STRING" id="329726.AM1_0666"/>
<name>B0CE80_ACAM1</name>
<dbReference type="InterPro" id="IPR035906">
    <property type="entry name" value="MetI-like_sf"/>
</dbReference>